<evidence type="ECO:0000313" key="1">
    <source>
        <dbReference type="EMBL" id="CAB0010843.1"/>
    </source>
</evidence>
<dbReference type="EMBL" id="CADCXU010023341">
    <property type="protein sequence ID" value="CAB0010843.1"/>
    <property type="molecule type" value="Genomic_DNA"/>
</dbReference>
<gene>
    <name evidence="1" type="ORF">NTEN_LOCUS15838</name>
</gene>
<evidence type="ECO:0000313" key="2">
    <source>
        <dbReference type="Proteomes" id="UP000479000"/>
    </source>
</evidence>
<dbReference type="Proteomes" id="UP000479000">
    <property type="component" value="Unassembled WGS sequence"/>
</dbReference>
<sequence>MTESRFSMVGSVSQEGIQIFTSGSMPLVAKTGMHQYQPGRFLFPHVDRVNKGVFAGRENDVWRMGQGGQFVASLVVLGQFRVAPVRSVRVLERQTNLAVAGACDDMRVAAQRQVLALGIEFTDDENAIFLRGQAVPIDVLSTWNMLLVWPELNCVTLLPMLQSQTRTVRSSEPLTSLVPDDK</sequence>
<keyword evidence="2" id="KW-1185">Reference proteome</keyword>
<accession>A0A6H5H589</accession>
<organism evidence="1 2">
    <name type="scientific">Nesidiocoris tenuis</name>
    <dbReference type="NCBI Taxonomy" id="355587"/>
    <lineage>
        <taxon>Eukaryota</taxon>
        <taxon>Metazoa</taxon>
        <taxon>Ecdysozoa</taxon>
        <taxon>Arthropoda</taxon>
        <taxon>Hexapoda</taxon>
        <taxon>Insecta</taxon>
        <taxon>Pterygota</taxon>
        <taxon>Neoptera</taxon>
        <taxon>Paraneoptera</taxon>
        <taxon>Hemiptera</taxon>
        <taxon>Heteroptera</taxon>
        <taxon>Panheteroptera</taxon>
        <taxon>Cimicomorpha</taxon>
        <taxon>Miridae</taxon>
        <taxon>Dicyphina</taxon>
        <taxon>Nesidiocoris</taxon>
    </lineage>
</organism>
<reference evidence="1 2" key="1">
    <citation type="submission" date="2020-02" db="EMBL/GenBank/DDBJ databases">
        <authorList>
            <person name="Ferguson B K."/>
        </authorList>
    </citation>
    <scope>NUCLEOTIDE SEQUENCE [LARGE SCALE GENOMIC DNA]</scope>
</reference>
<protein>
    <submittedName>
        <fullName evidence="1">Uncharacterized protein</fullName>
    </submittedName>
</protein>
<name>A0A6H5H589_9HEMI</name>
<proteinExistence type="predicted"/>
<dbReference type="AlphaFoldDB" id="A0A6H5H589"/>